<reference evidence="5 6" key="1">
    <citation type="journal article" date="2015" name="Genome Announc.">
        <title>Complete Genome Sequence of the Type Strain Corynebacterium mustelae DSM 45274, Isolated from Various Tissues of a Male Ferret with Lethal Sepsis.</title>
        <authorList>
            <person name="Ruckert C."/>
            <person name="Eimer J."/>
            <person name="Winkler A."/>
            <person name="Tauch A."/>
        </authorList>
    </citation>
    <scope>NUCLEOTIDE SEQUENCE [LARGE SCALE GENOMIC DNA]</scope>
    <source>
        <strain evidence="5 6">DSM 45274</strain>
    </source>
</reference>
<keyword evidence="5" id="KW-0239">DNA-directed DNA polymerase</keyword>
<dbReference type="PROSITE" id="PS50173">
    <property type="entry name" value="UMUC"/>
    <property type="match status" value="1"/>
</dbReference>
<dbReference type="EMBL" id="CP011542">
    <property type="protein sequence ID" value="AKK04931.1"/>
    <property type="molecule type" value="Genomic_DNA"/>
</dbReference>
<dbReference type="SUPFAM" id="SSF56672">
    <property type="entry name" value="DNA/RNA polymerases"/>
    <property type="match status" value="1"/>
</dbReference>
<evidence type="ECO:0000313" key="6">
    <source>
        <dbReference type="Proteomes" id="UP000035199"/>
    </source>
</evidence>
<gene>
    <name evidence="5" type="ORF">CMUST_02935</name>
</gene>
<dbReference type="PANTHER" id="PTHR35369:SF2">
    <property type="entry name" value="BLR3025 PROTEIN"/>
    <property type="match status" value="1"/>
</dbReference>
<proteinExistence type="inferred from homology"/>
<dbReference type="Proteomes" id="UP000035199">
    <property type="component" value="Chromosome"/>
</dbReference>
<evidence type="ECO:0000259" key="4">
    <source>
        <dbReference type="PROSITE" id="PS50173"/>
    </source>
</evidence>
<feature type="domain" description="UmuC" evidence="4">
    <location>
        <begin position="28"/>
        <end position="149"/>
    </location>
</feature>
<comment type="similarity">
    <text evidence="1">Belongs to the DNA polymerase type-Y family.</text>
</comment>
<dbReference type="RefSeq" id="WP_052844496.1">
    <property type="nucleotide sequence ID" value="NZ_CP011542.1"/>
</dbReference>
<keyword evidence="5" id="KW-0548">Nucleotidyltransferase</keyword>
<evidence type="ECO:0000256" key="1">
    <source>
        <dbReference type="ARBA" id="ARBA00010945"/>
    </source>
</evidence>
<dbReference type="PATRIC" id="fig|571915.4.peg.620"/>
<keyword evidence="5" id="KW-0808">Transferase</keyword>
<sequence>MRVLALWFPDWPVQAALAAQCAEGGDAVVVVKHNAVTVSNIGARKAGIRRGMSVRQAQALHPKVVVVPEDPECDARYFLNVAEQLDQVVATIEIIRPGLVLVDATAAARYHGSEEVVAQHCLDAVAHCGNDCSVGIADDITTAIIAARAGSVVGEGRAATRRFLAQQPTKVLMSEPALGCEAETVMSLIHVGLHNLGDIAALNATALATRFGHAGARCHAIATGRYYRTVSSPPPGADLTVTLVPELPINRVDTAAFAARHLAAQLHQRLKAHGLVCLRLKVQAVIGTDAEQDAEHVVERVWRTKQALTEAATADRVRWQLDGWLTSRNLDKAGAVDDGGELGAGIIQLILDPIECAVPEESQLWGDNVDEKAARVIARVQSQLGIDKVLQPYEVGGRGVVDRIAFSPYGDHPVAETASTPWVGAIPPPFPAVIIDSSAGNASAAATIFSETNAEIYVTVDAVLNAKPAVFSWAGRKYEVIGWAGPWPVLGKWWDNQRPYAQMQLVATDNHHRPHAWLLRWVGRWQVEATYQ</sequence>
<dbReference type="Gene3D" id="3.40.1170.60">
    <property type="match status" value="1"/>
</dbReference>
<dbReference type="Gene3D" id="3.30.70.270">
    <property type="match status" value="1"/>
</dbReference>
<dbReference type="AlphaFoldDB" id="A0A0G3GUS4"/>
<dbReference type="GO" id="GO:0006281">
    <property type="term" value="P:DNA repair"/>
    <property type="evidence" value="ECO:0007669"/>
    <property type="project" value="InterPro"/>
</dbReference>
<evidence type="ECO:0000256" key="3">
    <source>
        <dbReference type="ARBA" id="ARBA00025589"/>
    </source>
</evidence>
<accession>A0A0G3GUS4</accession>
<dbReference type="CDD" id="cd03468">
    <property type="entry name" value="PolY_like"/>
    <property type="match status" value="1"/>
</dbReference>
<dbReference type="PANTHER" id="PTHR35369">
    <property type="entry name" value="BLR3025 PROTEIN-RELATED"/>
    <property type="match status" value="1"/>
</dbReference>
<keyword evidence="2" id="KW-0227">DNA damage</keyword>
<comment type="function">
    <text evidence="3">Poorly processive, error-prone DNA polymerase involved in untargeted mutagenesis. Copies undamaged DNA at stalled replication forks, which arise in vivo from mismatched or misaligned primer ends. These misaligned primers can be extended by PolIV. Exhibits no 3'-5' exonuclease (proofreading) activity. May be involved in translesional synthesis, in conjunction with the beta clamp from PolIII.</text>
</comment>
<dbReference type="InterPro" id="IPR050356">
    <property type="entry name" value="SulA_CellDiv_inhibitor"/>
</dbReference>
<keyword evidence="6" id="KW-1185">Reference proteome</keyword>
<dbReference type="InterPro" id="IPR001126">
    <property type="entry name" value="UmuC"/>
</dbReference>
<evidence type="ECO:0000313" key="5">
    <source>
        <dbReference type="EMBL" id="AKK04931.1"/>
    </source>
</evidence>
<name>A0A0G3GUS4_9CORY</name>
<dbReference type="OrthoDB" id="5244088at2"/>
<dbReference type="Pfam" id="PF00817">
    <property type="entry name" value="IMS"/>
    <property type="match status" value="1"/>
</dbReference>
<evidence type="ECO:0000256" key="2">
    <source>
        <dbReference type="ARBA" id="ARBA00022763"/>
    </source>
</evidence>
<dbReference type="InterPro" id="IPR043502">
    <property type="entry name" value="DNA/RNA_pol_sf"/>
</dbReference>
<dbReference type="GO" id="GO:0003887">
    <property type="term" value="F:DNA-directed DNA polymerase activity"/>
    <property type="evidence" value="ECO:0007669"/>
    <property type="project" value="UniProtKB-KW"/>
</dbReference>
<dbReference type="KEGG" id="cmv:CMUST_02935"/>
<reference evidence="6" key="2">
    <citation type="submission" date="2015-05" db="EMBL/GenBank/DDBJ databases">
        <title>Complete genome sequence of Corynebacterium mustelae DSM 45274, isolated from various tissues of a male ferret with lethal sepsis.</title>
        <authorList>
            <person name="Ruckert C."/>
            <person name="Albersmeier A."/>
            <person name="Winkler A."/>
            <person name="Tauch A."/>
        </authorList>
    </citation>
    <scope>NUCLEOTIDE SEQUENCE [LARGE SCALE GENOMIC DNA]</scope>
    <source>
        <strain evidence="6">DSM 45274</strain>
    </source>
</reference>
<dbReference type="InterPro" id="IPR043128">
    <property type="entry name" value="Rev_trsase/Diguanyl_cyclase"/>
</dbReference>
<organism evidence="5 6">
    <name type="scientific">Corynebacterium mustelae</name>
    <dbReference type="NCBI Taxonomy" id="571915"/>
    <lineage>
        <taxon>Bacteria</taxon>
        <taxon>Bacillati</taxon>
        <taxon>Actinomycetota</taxon>
        <taxon>Actinomycetes</taxon>
        <taxon>Mycobacteriales</taxon>
        <taxon>Corynebacteriaceae</taxon>
        <taxon>Corynebacterium</taxon>
    </lineage>
</organism>
<dbReference type="STRING" id="571915.CMUST_02935"/>
<protein>
    <submittedName>
        <fullName evidence="5">DNA-directed DNA polymerase</fullName>
    </submittedName>
</protein>